<dbReference type="EC" id="3.4.-.-" evidence="8"/>
<dbReference type="InterPro" id="IPR003738">
    <property type="entry name" value="SRAP"/>
</dbReference>
<dbReference type="EMBL" id="CP022516">
    <property type="protein sequence ID" value="ASO08401.1"/>
    <property type="molecule type" value="Genomic_DNA"/>
</dbReference>
<keyword evidence="3" id="KW-0227">DNA damage</keyword>
<evidence type="ECO:0000313" key="9">
    <source>
        <dbReference type="EMBL" id="ASO08401.1"/>
    </source>
</evidence>
<dbReference type="Pfam" id="PF02586">
    <property type="entry name" value="SRAP"/>
    <property type="match status" value="1"/>
</dbReference>
<dbReference type="Proteomes" id="UP000204551">
    <property type="component" value="Plasmid pSMS7"/>
</dbReference>
<evidence type="ECO:0000256" key="6">
    <source>
        <dbReference type="ARBA" id="ARBA00023125"/>
    </source>
</evidence>
<dbReference type="GO" id="GO:0008233">
    <property type="term" value="F:peptidase activity"/>
    <property type="evidence" value="ECO:0007669"/>
    <property type="project" value="UniProtKB-KW"/>
</dbReference>
<keyword evidence="9" id="KW-0614">Plasmid</keyword>
<dbReference type="SUPFAM" id="SSF143081">
    <property type="entry name" value="BB1717-like"/>
    <property type="match status" value="1"/>
</dbReference>
<evidence type="ECO:0000313" key="10">
    <source>
        <dbReference type="Proteomes" id="UP000204551"/>
    </source>
</evidence>
<proteinExistence type="inferred from homology"/>
<evidence type="ECO:0000256" key="4">
    <source>
        <dbReference type="ARBA" id="ARBA00022801"/>
    </source>
</evidence>
<evidence type="ECO:0000256" key="2">
    <source>
        <dbReference type="ARBA" id="ARBA00022670"/>
    </source>
</evidence>
<evidence type="ECO:0000256" key="3">
    <source>
        <dbReference type="ARBA" id="ARBA00022763"/>
    </source>
</evidence>
<organism evidence="9 10">
    <name type="scientific">Arenibacter algicola</name>
    <dbReference type="NCBI Taxonomy" id="616991"/>
    <lineage>
        <taxon>Bacteria</taxon>
        <taxon>Pseudomonadati</taxon>
        <taxon>Bacteroidota</taxon>
        <taxon>Flavobacteriia</taxon>
        <taxon>Flavobacteriales</taxon>
        <taxon>Flavobacteriaceae</taxon>
        <taxon>Arenibacter</taxon>
    </lineage>
</organism>
<keyword evidence="5" id="KW-0190">Covalent protein-DNA linkage</keyword>
<dbReference type="GO" id="GO:0003697">
    <property type="term" value="F:single-stranded DNA binding"/>
    <property type="evidence" value="ECO:0007669"/>
    <property type="project" value="InterPro"/>
</dbReference>
<sequence>MCFHTRIDRPVAEIETHYNVSRTEKGMELEEELLYHHSDGFNHQDFWVIPQESPKHITPMMWGMLPPWAKNEDPVEDLKEIKGQGLNAQSEKLFTSKMYKPSSLKRRCVIPLTGFYEPHTCQKPKDYKVPFLFGAREATFLSLAGIYTVTSNKYVSFSLLTREAEPGSMYAQIHNKKNWQGQHRQIVPLADDQIEAWLSEKLTETDIDRIIHDNLPEDGLTAHPVSKDIFSRTVSADYPGIEKLVDNPNLNLDYSQWA</sequence>
<reference evidence="9 10" key="1">
    <citation type="submission" date="2017-07" db="EMBL/GenBank/DDBJ databases">
        <title>Genome Sequence of Arenibacter algicola Strain SMS7 Isolated from a culture of the Diatom Skeletonema marinoi.</title>
        <authorList>
            <person name="Topel M."/>
            <person name="Pinder M.I.M."/>
            <person name="Johansson O.N."/>
            <person name="Kourtchenko O."/>
            <person name="Godhe A."/>
            <person name="Clarke A.K."/>
        </authorList>
    </citation>
    <scope>NUCLEOTIDE SEQUENCE [LARGE SCALE GENOMIC DNA]</scope>
    <source>
        <strain evidence="9 10">SMS7</strain>
        <plasmid evidence="10">Plasmid psms7</plasmid>
    </source>
</reference>
<dbReference type="GO" id="GO:0016829">
    <property type="term" value="F:lyase activity"/>
    <property type="evidence" value="ECO:0007669"/>
    <property type="project" value="UniProtKB-KW"/>
</dbReference>
<geneLocation type="plasmid" evidence="10">
    <name>psms7</name>
</geneLocation>
<evidence type="ECO:0000256" key="1">
    <source>
        <dbReference type="ARBA" id="ARBA00008136"/>
    </source>
</evidence>
<name>A0A221V5P1_9FLAO</name>
<dbReference type="KEGG" id="aalg:AREALGSMS7_05029"/>
<keyword evidence="4 8" id="KW-0378">Hydrolase</keyword>
<dbReference type="InterPro" id="IPR036590">
    <property type="entry name" value="SRAP-like"/>
</dbReference>
<keyword evidence="7" id="KW-0456">Lyase</keyword>
<keyword evidence="2 8" id="KW-0645">Protease</keyword>
<evidence type="ECO:0000256" key="8">
    <source>
        <dbReference type="RuleBase" id="RU364100"/>
    </source>
</evidence>
<evidence type="ECO:0000256" key="5">
    <source>
        <dbReference type="ARBA" id="ARBA00023124"/>
    </source>
</evidence>
<evidence type="ECO:0000256" key="7">
    <source>
        <dbReference type="ARBA" id="ARBA00023239"/>
    </source>
</evidence>
<dbReference type="AlphaFoldDB" id="A0A221V5P1"/>
<comment type="similarity">
    <text evidence="1 8">Belongs to the SOS response-associated peptidase family.</text>
</comment>
<gene>
    <name evidence="9" type="ORF">AREALGSMS7_05029</name>
</gene>
<dbReference type="PANTHER" id="PTHR13604">
    <property type="entry name" value="DC12-RELATED"/>
    <property type="match status" value="1"/>
</dbReference>
<protein>
    <recommendedName>
        <fullName evidence="8">Abasic site processing protein</fullName>
        <ecNumber evidence="8">3.4.-.-</ecNumber>
    </recommendedName>
</protein>
<dbReference type="GO" id="GO:0106300">
    <property type="term" value="P:protein-DNA covalent cross-linking repair"/>
    <property type="evidence" value="ECO:0007669"/>
    <property type="project" value="InterPro"/>
</dbReference>
<dbReference type="Gene3D" id="3.90.1680.10">
    <property type="entry name" value="SOS response associated peptidase-like"/>
    <property type="match status" value="1"/>
</dbReference>
<dbReference type="GO" id="GO:0006508">
    <property type="term" value="P:proteolysis"/>
    <property type="evidence" value="ECO:0007669"/>
    <property type="project" value="UniProtKB-KW"/>
</dbReference>
<accession>A0A221V5P1</accession>
<dbReference type="RefSeq" id="WP_093980766.1">
    <property type="nucleotide sequence ID" value="NZ_CP022516.1"/>
</dbReference>
<dbReference type="PANTHER" id="PTHR13604:SF0">
    <property type="entry name" value="ABASIC SITE PROCESSING PROTEIN HMCES"/>
    <property type="match status" value="1"/>
</dbReference>
<keyword evidence="6" id="KW-0238">DNA-binding</keyword>